<dbReference type="EMBL" id="BAABGX010000002">
    <property type="protein sequence ID" value="GAA4311021.1"/>
    <property type="molecule type" value="Genomic_DNA"/>
</dbReference>
<reference evidence="2" key="1">
    <citation type="journal article" date="2019" name="Int. J. Syst. Evol. Microbiol.">
        <title>The Global Catalogue of Microorganisms (GCM) 10K type strain sequencing project: providing services to taxonomists for standard genome sequencing and annotation.</title>
        <authorList>
            <consortium name="The Broad Institute Genomics Platform"/>
            <consortium name="The Broad Institute Genome Sequencing Center for Infectious Disease"/>
            <person name="Wu L."/>
            <person name="Ma J."/>
        </authorList>
    </citation>
    <scope>NUCLEOTIDE SEQUENCE [LARGE SCALE GENOMIC DNA]</scope>
    <source>
        <strain evidence="2">JCM 17917</strain>
    </source>
</reference>
<gene>
    <name evidence="1" type="ORF">GCM10023183_29470</name>
</gene>
<protein>
    <submittedName>
        <fullName evidence="1">Uncharacterized protein</fullName>
    </submittedName>
</protein>
<name>A0ABP8FU67_9BACT</name>
<organism evidence="1 2">
    <name type="scientific">Nibribacter koreensis</name>
    <dbReference type="NCBI Taxonomy" id="1084519"/>
    <lineage>
        <taxon>Bacteria</taxon>
        <taxon>Pseudomonadati</taxon>
        <taxon>Bacteroidota</taxon>
        <taxon>Cytophagia</taxon>
        <taxon>Cytophagales</taxon>
        <taxon>Hymenobacteraceae</taxon>
        <taxon>Nibribacter</taxon>
    </lineage>
</organism>
<accession>A0ABP8FU67</accession>
<sequence>MKEFEFGKISKQLTLQGLLQEKAVKKPYEADKYIALYQFQNINRNGFLDPIFLTDRLDVLRIFIGKHPDIGETQKATIKEYQGVVEYFSEIYGAPSKSTKDSKTEHRSTIWNAGDFDVIVAFIPMYDLTGDQIGIYFEPIGELKVKLEEYNRQKKEEWKKMRFINYRLQH</sequence>
<evidence type="ECO:0000313" key="2">
    <source>
        <dbReference type="Proteomes" id="UP001501844"/>
    </source>
</evidence>
<comment type="caution">
    <text evidence="1">The sequence shown here is derived from an EMBL/GenBank/DDBJ whole genome shotgun (WGS) entry which is preliminary data.</text>
</comment>
<proteinExistence type="predicted"/>
<evidence type="ECO:0000313" key="1">
    <source>
        <dbReference type="EMBL" id="GAA4311021.1"/>
    </source>
</evidence>
<dbReference type="Proteomes" id="UP001501844">
    <property type="component" value="Unassembled WGS sequence"/>
</dbReference>
<keyword evidence="2" id="KW-1185">Reference proteome</keyword>